<dbReference type="GeneID" id="77926797"/>
<name>A0AA49BT76_9CAUD</name>
<gene>
    <name evidence="1" type="primary">78</name>
    <name evidence="1" type="ORF">SEA_TOMAS_78</name>
</gene>
<sequence length="69" mass="7919">MKPTRVKFAVDHLYNLGNFENTNVQVGIETDALPGESVDQAFDRVAEKVYIQLQRRLDEVVEALENKQK</sequence>
<dbReference type="Proteomes" id="UP001202581">
    <property type="component" value="Segment"/>
</dbReference>
<dbReference type="RefSeq" id="YP_010651205.1">
    <property type="nucleotide sequence ID" value="NC_070781.1"/>
</dbReference>
<protein>
    <submittedName>
        <fullName evidence="1">Uncharacterized protein</fullName>
    </submittedName>
</protein>
<proteinExistence type="predicted"/>
<organism evidence="1 2">
    <name type="scientific">Streptomyces phage Tomas</name>
    <dbReference type="NCBI Taxonomy" id="2914443"/>
    <lineage>
        <taxon>Viruses</taxon>
        <taxon>Duplodnaviria</taxon>
        <taxon>Heunggongvirae</taxon>
        <taxon>Uroviricota</taxon>
        <taxon>Caudoviricetes</taxon>
        <taxon>Stanwilliamsviridae</taxon>
        <taxon>Boydwoodruffvirinae</taxon>
        <taxon>Tomasvirus</taxon>
        <taxon>Tomasvirus tomas</taxon>
    </lineage>
</organism>
<reference evidence="1" key="1">
    <citation type="submission" date="2021-12" db="EMBL/GenBank/DDBJ databases">
        <authorList>
            <person name="Khadka S."/>
            <person name="Uribe D.A."/>
            <person name="Klipsch I.N."/>
            <person name="Rene S.R."/>
            <person name="Jimenez M.L."/>
            <person name="Saini B.K."/>
            <person name="Zugasti M."/>
            <person name="Bullon R.M."/>
            <person name="Sharp C.D."/>
            <person name="Kapinga K.O."/>
            <person name="Warner C.P."/>
            <person name="Sarinana J."/>
            <person name="Jimenez A."/>
            <person name="Layton S.R."/>
            <person name="Nayek S."/>
            <person name="Hughes L.E."/>
            <person name="Garlena R.A."/>
            <person name="Russell D.A."/>
            <person name="Jacobs-Sera D."/>
            <person name="Hatfull G.F."/>
        </authorList>
    </citation>
    <scope>NUCLEOTIDE SEQUENCE</scope>
</reference>
<evidence type="ECO:0000313" key="1">
    <source>
        <dbReference type="EMBL" id="UMO76267.1"/>
    </source>
</evidence>
<dbReference type="EMBL" id="OL829978">
    <property type="protein sequence ID" value="UMO76267.1"/>
    <property type="molecule type" value="Genomic_DNA"/>
</dbReference>
<keyword evidence="2" id="KW-1185">Reference proteome</keyword>
<accession>A0AA49BT76</accession>
<dbReference type="KEGG" id="vg:77926797"/>
<evidence type="ECO:0000313" key="2">
    <source>
        <dbReference type="Proteomes" id="UP001202581"/>
    </source>
</evidence>